<accession>A0A183AHY5</accession>
<proteinExistence type="predicted"/>
<evidence type="ECO:0000313" key="5">
    <source>
        <dbReference type="WBParaSite" id="ECPE_0000658301-mRNA-1"/>
    </source>
</evidence>
<dbReference type="AlphaFoldDB" id="A0A183AHY5"/>
<dbReference type="WBParaSite" id="ECPE_0000658301-mRNA-1">
    <property type="protein sequence ID" value="ECPE_0000658301-mRNA-1"/>
    <property type="gene ID" value="ECPE_0000658301"/>
</dbReference>
<dbReference type="PROSITE" id="PS00028">
    <property type="entry name" value="ZINC_FINGER_C2H2_1"/>
    <property type="match status" value="2"/>
</dbReference>
<sequence>MSSSNTVEQDTHSSHVSVGARGAGKRDPSTEDIRTNAPFDKRRKQQHNWISELNHINSINLSENCENLRKLDQTTAQLLLRHLQLSDWLHECAACQIYFIDQEMWLHHREQMHNRKTPDQPFVCAVCSEDLGDRLAFITHFVQNHRTDKSELHTPPVLTPAKSIQSPDLLDGDNTDSSTTVQPIVANKYTEQEEEEDEEEEGMECSSTSNRLNGSVSPQSDSCPSPSAVSRPVSKTEESSPLKQLSPVRNLPVLTDSNTMPNIISTQS</sequence>
<reference evidence="3 4" key="2">
    <citation type="submission" date="2018-11" db="EMBL/GenBank/DDBJ databases">
        <authorList>
            <consortium name="Pathogen Informatics"/>
        </authorList>
    </citation>
    <scope>NUCLEOTIDE SEQUENCE [LARGE SCALE GENOMIC DNA]</scope>
    <source>
        <strain evidence="3 4">Egypt</strain>
    </source>
</reference>
<gene>
    <name evidence="3" type="ORF">ECPE_LOCUS6570</name>
</gene>
<keyword evidence="4" id="KW-1185">Reference proteome</keyword>
<feature type="region of interest" description="Disordered" evidence="1">
    <location>
        <begin position="1"/>
        <end position="40"/>
    </location>
</feature>
<evidence type="ECO:0000256" key="1">
    <source>
        <dbReference type="SAM" id="MobiDB-lite"/>
    </source>
</evidence>
<protein>
    <submittedName>
        <fullName evidence="5">C2H2-type domain-containing protein</fullName>
    </submittedName>
</protein>
<feature type="region of interest" description="Disordered" evidence="1">
    <location>
        <begin position="148"/>
        <end position="268"/>
    </location>
</feature>
<feature type="compositionally biased region" description="Polar residues" evidence="1">
    <location>
        <begin position="205"/>
        <end position="228"/>
    </location>
</feature>
<dbReference type="Proteomes" id="UP000272942">
    <property type="component" value="Unassembled WGS sequence"/>
</dbReference>
<dbReference type="EMBL" id="UZAN01043583">
    <property type="protein sequence ID" value="VDP78709.1"/>
    <property type="molecule type" value="Genomic_DNA"/>
</dbReference>
<evidence type="ECO:0000313" key="3">
    <source>
        <dbReference type="EMBL" id="VDP78709.1"/>
    </source>
</evidence>
<reference evidence="5" key="1">
    <citation type="submission" date="2016-06" db="UniProtKB">
        <authorList>
            <consortium name="WormBaseParasite"/>
        </authorList>
    </citation>
    <scope>IDENTIFICATION</scope>
</reference>
<dbReference type="Gene3D" id="3.30.160.60">
    <property type="entry name" value="Classic Zinc Finger"/>
    <property type="match status" value="1"/>
</dbReference>
<dbReference type="InterPro" id="IPR013087">
    <property type="entry name" value="Znf_C2H2_type"/>
</dbReference>
<feature type="compositionally biased region" description="Polar residues" evidence="1">
    <location>
        <begin position="255"/>
        <end position="268"/>
    </location>
</feature>
<name>A0A183AHY5_9TREM</name>
<evidence type="ECO:0000259" key="2">
    <source>
        <dbReference type="PROSITE" id="PS00028"/>
    </source>
</evidence>
<organism evidence="5">
    <name type="scientific">Echinostoma caproni</name>
    <dbReference type="NCBI Taxonomy" id="27848"/>
    <lineage>
        <taxon>Eukaryota</taxon>
        <taxon>Metazoa</taxon>
        <taxon>Spiralia</taxon>
        <taxon>Lophotrochozoa</taxon>
        <taxon>Platyhelminthes</taxon>
        <taxon>Trematoda</taxon>
        <taxon>Digenea</taxon>
        <taxon>Plagiorchiida</taxon>
        <taxon>Echinostomata</taxon>
        <taxon>Echinostomatoidea</taxon>
        <taxon>Echinostomatidae</taxon>
        <taxon>Echinostoma</taxon>
    </lineage>
</organism>
<dbReference type="OrthoDB" id="6281504at2759"/>
<feature type="domain" description="C2H2-type" evidence="2">
    <location>
        <begin position="92"/>
        <end position="113"/>
    </location>
</feature>
<feature type="compositionally biased region" description="Acidic residues" evidence="1">
    <location>
        <begin position="192"/>
        <end position="203"/>
    </location>
</feature>
<feature type="domain" description="C2H2-type" evidence="2">
    <location>
        <begin position="124"/>
        <end position="145"/>
    </location>
</feature>
<evidence type="ECO:0000313" key="4">
    <source>
        <dbReference type="Proteomes" id="UP000272942"/>
    </source>
</evidence>
<feature type="compositionally biased region" description="Basic and acidic residues" evidence="1">
    <location>
        <begin position="24"/>
        <end position="34"/>
    </location>
</feature>